<comment type="caution">
    <text evidence="2">The sequence shown here is derived from an EMBL/GenBank/DDBJ whole genome shotgun (WGS) entry which is preliminary data.</text>
</comment>
<sequence length="294" mass="33083">MDRFILGYTLPFVIAPPAHRISYEAQPEAHEEIQMQTQPDEFNQEISKLNILLVSLSFACYQSEAPSAFIREALSCHPDSSERAFIKPKHNTSYPRSECIHFVARSDIGTSEKVAVYRGYATVQTPSGEMCQPAILKVAKTAVGYKRLLHEYEAYKILSSSDVTHGILMVHGMFQDIETGVCGLLMQDGGTTLFEREQIRLGISSPTKFRISAAEYEQLKVIVRGINSARVARIRHNDIKPDNICIDAQGDWFLIDFDMSRIVSDPEEGISDDMKKIETLRDGTFDLDTYCCQG</sequence>
<protein>
    <recommendedName>
        <fullName evidence="1">Protein kinase domain-containing protein</fullName>
    </recommendedName>
</protein>
<organism evidence="2 3">
    <name type="scientific">Panaeolus cyanescens</name>
    <dbReference type="NCBI Taxonomy" id="181874"/>
    <lineage>
        <taxon>Eukaryota</taxon>
        <taxon>Fungi</taxon>
        <taxon>Dikarya</taxon>
        <taxon>Basidiomycota</taxon>
        <taxon>Agaricomycotina</taxon>
        <taxon>Agaricomycetes</taxon>
        <taxon>Agaricomycetidae</taxon>
        <taxon>Agaricales</taxon>
        <taxon>Agaricineae</taxon>
        <taxon>Galeropsidaceae</taxon>
        <taxon>Panaeolus</taxon>
    </lineage>
</organism>
<dbReference type="InterPro" id="IPR000719">
    <property type="entry name" value="Prot_kinase_dom"/>
</dbReference>
<name>A0A409VBA6_9AGAR</name>
<evidence type="ECO:0000313" key="3">
    <source>
        <dbReference type="Proteomes" id="UP000284842"/>
    </source>
</evidence>
<reference evidence="2 3" key="1">
    <citation type="journal article" date="2018" name="Evol. Lett.">
        <title>Horizontal gene cluster transfer increased hallucinogenic mushroom diversity.</title>
        <authorList>
            <person name="Reynolds H.T."/>
            <person name="Vijayakumar V."/>
            <person name="Gluck-Thaler E."/>
            <person name="Korotkin H.B."/>
            <person name="Matheny P.B."/>
            <person name="Slot J.C."/>
        </authorList>
    </citation>
    <scope>NUCLEOTIDE SEQUENCE [LARGE SCALE GENOMIC DNA]</scope>
    <source>
        <strain evidence="2 3">2629</strain>
    </source>
</reference>
<evidence type="ECO:0000313" key="2">
    <source>
        <dbReference type="EMBL" id="PPQ64236.1"/>
    </source>
</evidence>
<proteinExistence type="predicted"/>
<dbReference type="PROSITE" id="PS00108">
    <property type="entry name" value="PROTEIN_KINASE_ST"/>
    <property type="match status" value="1"/>
</dbReference>
<dbReference type="PROSITE" id="PS50011">
    <property type="entry name" value="PROTEIN_KINASE_DOM"/>
    <property type="match status" value="1"/>
</dbReference>
<dbReference type="SUPFAM" id="SSF56112">
    <property type="entry name" value="Protein kinase-like (PK-like)"/>
    <property type="match status" value="1"/>
</dbReference>
<dbReference type="STRING" id="181874.A0A409VBA6"/>
<dbReference type="OrthoDB" id="2523927at2759"/>
<dbReference type="InParanoid" id="A0A409VBA6"/>
<feature type="domain" description="Protein kinase" evidence="1">
    <location>
        <begin position="102"/>
        <end position="294"/>
    </location>
</feature>
<dbReference type="Proteomes" id="UP000284842">
    <property type="component" value="Unassembled WGS sequence"/>
</dbReference>
<dbReference type="GO" id="GO:0005524">
    <property type="term" value="F:ATP binding"/>
    <property type="evidence" value="ECO:0007669"/>
    <property type="project" value="InterPro"/>
</dbReference>
<accession>A0A409VBA6</accession>
<dbReference type="EMBL" id="NHTK01006090">
    <property type="protein sequence ID" value="PPQ64236.1"/>
    <property type="molecule type" value="Genomic_DNA"/>
</dbReference>
<evidence type="ECO:0000259" key="1">
    <source>
        <dbReference type="PROSITE" id="PS50011"/>
    </source>
</evidence>
<dbReference type="Gene3D" id="1.10.510.10">
    <property type="entry name" value="Transferase(Phosphotransferase) domain 1"/>
    <property type="match status" value="1"/>
</dbReference>
<keyword evidence="3" id="KW-1185">Reference proteome</keyword>
<gene>
    <name evidence="2" type="ORF">CVT24_008612</name>
</gene>
<dbReference type="AlphaFoldDB" id="A0A409VBA6"/>
<dbReference type="GO" id="GO:0004672">
    <property type="term" value="F:protein kinase activity"/>
    <property type="evidence" value="ECO:0007669"/>
    <property type="project" value="InterPro"/>
</dbReference>
<dbReference type="InterPro" id="IPR008271">
    <property type="entry name" value="Ser/Thr_kinase_AS"/>
</dbReference>
<dbReference type="InterPro" id="IPR011009">
    <property type="entry name" value="Kinase-like_dom_sf"/>
</dbReference>